<dbReference type="AlphaFoldDB" id="A0AAV7VYF0"/>
<evidence type="ECO:0000313" key="2">
    <source>
        <dbReference type="EMBL" id="KAJ1205516.1"/>
    </source>
</evidence>
<keyword evidence="3" id="KW-1185">Reference proteome</keyword>
<dbReference type="EMBL" id="JANPWB010000002">
    <property type="protein sequence ID" value="KAJ1205516.1"/>
    <property type="molecule type" value="Genomic_DNA"/>
</dbReference>
<evidence type="ECO:0000313" key="3">
    <source>
        <dbReference type="Proteomes" id="UP001066276"/>
    </source>
</evidence>
<name>A0AAV7VYF0_PLEWA</name>
<dbReference type="Proteomes" id="UP001066276">
    <property type="component" value="Chromosome 1_2"/>
</dbReference>
<reference evidence="2" key="1">
    <citation type="journal article" date="2022" name="bioRxiv">
        <title>Sequencing and chromosome-scale assembly of the giantPleurodeles waltlgenome.</title>
        <authorList>
            <person name="Brown T."/>
            <person name="Elewa A."/>
            <person name="Iarovenko S."/>
            <person name="Subramanian E."/>
            <person name="Araus A.J."/>
            <person name="Petzold A."/>
            <person name="Susuki M."/>
            <person name="Suzuki K.-i.T."/>
            <person name="Hayashi T."/>
            <person name="Toyoda A."/>
            <person name="Oliveira C."/>
            <person name="Osipova E."/>
            <person name="Leigh N.D."/>
            <person name="Simon A."/>
            <person name="Yun M.H."/>
        </authorList>
    </citation>
    <scope>NUCLEOTIDE SEQUENCE</scope>
    <source>
        <strain evidence="2">20211129_DDA</strain>
        <tissue evidence="2">Liver</tissue>
    </source>
</reference>
<gene>
    <name evidence="2" type="ORF">NDU88_000950</name>
</gene>
<accession>A0AAV7VYF0</accession>
<organism evidence="2 3">
    <name type="scientific">Pleurodeles waltl</name>
    <name type="common">Iberian ribbed newt</name>
    <dbReference type="NCBI Taxonomy" id="8319"/>
    <lineage>
        <taxon>Eukaryota</taxon>
        <taxon>Metazoa</taxon>
        <taxon>Chordata</taxon>
        <taxon>Craniata</taxon>
        <taxon>Vertebrata</taxon>
        <taxon>Euteleostomi</taxon>
        <taxon>Amphibia</taxon>
        <taxon>Batrachia</taxon>
        <taxon>Caudata</taxon>
        <taxon>Salamandroidea</taxon>
        <taxon>Salamandridae</taxon>
        <taxon>Pleurodelinae</taxon>
        <taxon>Pleurodeles</taxon>
    </lineage>
</organism>
<feature type="region of interest" description="Disordered" evidence="1">
    <location>
        <begin position="99"/>
        <end position="132"/>
    </location>
</feature>
<evidence type="ECO:0000256" key="1">
    <source>
        <dbReference type="SAM" id="MobiDB-lite"/>
    </source>
</evidence>
<comment type="caution">
    <text evidence="2">The sequence shown here is derived from an EMBL/GenBank/DDBJ whole genome shotgun (WGS) entry which is preliminary data.</text>
</comment>
<proteinExistence type="predicted"/>
<feature type="compositionally biased region" description="Pro residues" evidence="1">
    <location>
        <begin position="122"/>
        <end position="132"/>
    </location>
</feature>
<protein>
    <submittedName>
        <fullName evidence="2">Uncharacterized protein</fullName>
    </submittedName>
</protein>
<sequence>MDQTGQFQRGEGALQRTHPVLQMTGEVKCPLEVAGGSKDGDPAWRPAWSCWLVWPRARGGDVEIAPRGPILELGGPRGGAKGCPRTNCWRVMPGDLGPLRIRHTHGSQRRAGPVLQPKSDASPPPAPQHQRR</sequence>